<dbReference type="Gene3D" id="1.10.10.10">
    <property type="entry name" value="Winged helix-like DNA-binding domain superfamily/Winged helix DNA-binding domain"/>
    <property type="match status" value="1"/>
</dbReference>
<dbReference type="GO" id="GO:0003700">
    <property type="term" value="F:DNA-binding transcription factor activity"/>
    <property type="evidence" value="ECO:0007669"/>
    <property type="project" value="InterPro"/>
</dbReference>
<dbReference type="GO" id="GO:0003677">
    <property type="term" value="F:DNA binding"/>
    <property type="evidence" value="ECO:0007669"/>
    <property type="project" value="UniProtKB-KW"/>
</dbReference>
<dbReference type="SUPFAM" id="SSF46785">
    <property type="entry name" value="Winged helix' DNA-binding domain"/>
    <property type="match status" value="1"/>
</dbReference>
<dbReference type="PRINTS" id="PR00598">
    <property type="entry name" value="HTHMARR"/>
</dbReference>
<dbReference type="GO" id="GO:0006950">
    <property type="term" value="P:response to stress"/>
    <property type="evidence" value="ECO:0007669"/>
    <property type="project" value="TreeGrafter"/>
</dbReference>
<dbReference type="Proteomes" id="UP000569951">
    <property type="component" value="Unassembled WGS sequence"/>
</dbReference>
<protein>
    <submittedName>
        <fullName evidence="2">DNA-binding MarR family transcriptional regulator</fullName>
    </submittedName>
</protein>
<name>A0A841HTC7_9DEIO</name>
<sequence length="154" mass="17330">MASKTPSADAHQEVTRFLRGMWRFNRALTQQLEPLIESRHGIDSRIFFVLKSIQGGKHYPKMLAEHLRIPSTLISRYLDQLDKQGLVSRSIDGQDSRRTRLMLTEAGERVTRETQETLYTLVGAQLAKLDPEVLQGLLTALDSLTDTPDEGPAA</sequence>
<proteinExistence type="predicted"/>
<dbReference type="AlphaFoldDB" id="A0A841HTC7"/>
<dbReference type="InterPro" id="IPR039422">
    <property type="entry name" value="MarR/SlyA-like"/>
</dbReference>
<organism evidence="2 3">
    <name type="scientific">Deinobacterium chartae</name>
    <dbReference type="NCBI Taxonomy" id="521158"/>
    <lineage>
        <taxon>Bacteria</taxon>
        <taxon>Thermotogati</taxon>
        <taxon>Deinococcota</taxon>
        <taxon>Deinococci</taxon>
        <taxon>Deinococcales</taxon>
        <taxon>Deinococcaceae</taxon>
        <taxon>Deinobacterium</taxon>
    </lineage>
</organism>
<dbReference type="PROSITE" id="PS50995">
    <property type="entry name" value="HTH_MARR_2"/>
    <property type="match status" value="1"/>
</dbReference>
<dbReference type="InterPro" id="IPR036388">
    <property type="entry name" value="WH-like_DNA-bd_sf"/>
</dbReference>
<dbReference type="InterPro" id="IPR036390">
    <property type="entry name" value="WH_DNA-bd_sf"/>
</dbReference>
<keyword evidence="2" id="KW-0238">DNA-binding</keyword>
<reference evidence="2 3" key="1">
    <citation type="submission" date="2020-08" db="EMBL/GenBank/DDBJ databases">
        <title>Genomic Encyclopedia of Type Strains, Phase IV (KMG-IV): sequencing the most valuable type-strain genomes for metagenomic binning, comparative biology and taxonomic classification.</title>
        <authorList>
            <person name="Goeker M."/>
        </authorList>
    </citation>
    <scope>NUCLEOTIDE SEQUENCE [LARGE SCALE GENOMIC DNA]</scope>
    <source>
        <strain evidence="2 3">DSM 21458</strain>
    </source>
</reference>
<dbReference type="PANTHER" id="PTHR33164:SF43">
    <property type="entry name" value="HTH-TYPE TRANSCRIPTIONAL REPRESSOR YETL"/>
    <property type="match status" value="1"/>
</dbReference>
<dbReference type="EMBL" id="JACHHG010000001">
    <property type="protein sequence ID" value="MBB6096607.1"/>
    <property type="molecule type" value="Genomic_DNA"/>
</dbReference>
<evidence type="ECO:0000313" key="2">
    <source>
        <dbReference type="EMBL" id="MBB6096607.1"/>
    </source>
</evidence>
<evidence type="ECO:0000259" key="1">
    <source>
        <dbReference type="PROSITE" id="PS50995"/>
    </source>
</evidence>
<evidence type="ECO:0000313" key="3">
    <source>
        <dbReference type="Proteomes" id="UP000569951"/>
    </source>
</evidence>
<dbReference type="Pfam" id="PF01047">
    <property type="entry name" value="MarR"/>
    <property type="match status" value="1"/>
</dbReference>
<comment type="caution">
    <text evidence="2">The sequence shown here is derived from an EMBL/GenBank/DDBJ whole genome shotgun (WGS) entry which is preliminary data.</text>
</comment>
<dbReference type="PANTHER" id="PTHR33164">
    <property type="entry name" value="TRANSCRIPTIONAL REGULATOR, MARR FAMILY"/>
    <property type="match status" value="1"/>
</dbReference>
<accession>A0A841HTC7</accession>
<gene>
    <name evidence="2" type="ORF">HNR42_000019</name>
</gene>
<keyword evidence="3" id="KW-1185">Reference proteome</keyword>
<feature type="domain" description="HTH marR-type" evidence="1">
    <location>
        <begin position="14"/>
        <end position="146"/>
    </location>
</feature>
<dbReference type="RefSeq" id="WP_246350687.1">
    <property type="nucleotide sequence ID" value="NZ_JACHHG010000001.1"/>
</dbReference>
<dbReference type="InterPro" id="IPR000835">
    <property type="entry name" value="HTH_MarR-typ"/>
</dbReference>